<organism evidence="2 3">
    <name type="scientific">Ignelater luminosus</name>
    <name type="common">Cucubano</name>
    <name type="synonym">Pyrophorus luminosus</name>
    <dbReference type="NCBI Taxonomy" id="2038154"/>
    <lineage>
        <taxon>Eukaryota</taxon>
        <taxon>Metazoa</taxon>
        <taxon>Ecdysozoa</taxon>
        <taxon>Arthropoda</taxon>
        <taxon>Hexapoda</taxon>
        <taxon>Insecta</taxon>
        <taxon>Pterygota</taxon>
        <taxon>Neoptera</taxon>
        <taxon>Endopterygota</taxon>
        <taxon>Coleoptera</taxon>
        <taxon>Polyphaga</taxon>
        <taxon>Elateriformia</taxon>
        <taxon>Elateroidea</taxon>
        <taxon>Elateridae</taxon>
        <taxon>Agrypninae</taxon>
        <taxon>Pyrophorini</taxon>
        <taxon>Ignelater</taxon>
    </lineage>
</organism>
<dbReference type="EMBL" id="VTPC01001458">
    <property type="protein sequence ID" value="KAF2901897.1"/>
    <property type="molecule type" value="Genomic_DNA"/>
</dbReference>
<evidence type="ECO:0000256" key="1">
    <source>
        <dbReference type="SAM" id="MobiDB-lite"/>
    </source>
</evidence>
<reference evidence="2" key="1">
    <citation type="submission" date="2019-08" db="EMBL/GenBank/DDBJ databases">
        <title>The genome of the North American firefly Photinus pyralis.</title>
        <authorList>
            <consortium name="Photinus pyralis genome working group"/>
            <person name="Fallon T.R."/>
            <person name="Sander Lower S.E."/>
            <person name="Weng J.-K."/>
        </authorList>
    </citation>
    <scope>NUCLEOTIDE SEQUENCE</scope>
    <source>
        <strain evidence="2">TRF0915ILg1</strain>
        <tissue evidence="2">Whole body</tissue>
    </source>
</reference>
<feature type="region of interest" description="Disordered" evidence="1">
    <location>
        <begin position="66"/>
        <end position="90"/>
    </location>
</feature>
<dbReference type="AlphaFoldDB" id="A0A8K0DF10"/>
<comment type="caution">
    <text evidence="2">The sequence shown here is derived from an EMBL/GenBank/DDBJ whole genome shotgun (WGS) entry which is preliminary data.</text>
</comment>
<evidence type="ECO:0000313" key="2">
    <source>
        <dbReference type="EMBL" id="KAF2901897.1"/>
    </source>
</evidence>
<dbReference type="OrthoDB" id="6499973at2759"/>
<proteinExistence type="predicted"/>
<evidence type="ECO:0000313" key="3">
    <source>
        <dbReference type="Proteomes" id="UP000801492"/>
    </source>
</evidence>
<keyword evidence="3" id="KW-1185">Reference proteome</keyword>
<dbReference type="Proteomes" id="UP000801492">
    <property type="component" value="Unassembled WGS sequence"/>
</dbReference>
<feature type="compositionally biased region" description="Basic and acidic residues" evidence="1">
    <location>
        <begin position="66"/>
        <end position="87"/>
    </location>
</feature>
<protein>
    <submittedName>
        <fullName evidence="2">Uncharacterized protein</fullName>
    </submittedName>
</protein>
<name>A0A8K0DF10_IGNLU</name>
<accession>A0A8K0DF10</accession>
<gene>
    <name evidence="2" type="ORF">ILUMI_04288</name>
</gene>
<sequence length="310" mass="35175">MTLNHSKTWPVSTMAVVQLRVDPHGRTYSTLTSQSIRYDNNFIRFSDTKTLVVDSDHKLRHEKEAEQELHHLRDSHEDETSKDDISQKPENGIILPLSKKHLELFTRMSAPALKTIRTDTVSTILEQDEFDSENHCSTVACNTNFTAVSDINEVIPSNFEKFHVLALTRVEEEIRNAGNRSIGRRPSNKVDNWDLIYTETNGSQFSKRCNESAVSGLGVKTKNTGMCNKHNECLLPDIPLDARKATTLRRHYYPEGGWGWVIIVCTVLVHVLNHGLQLSCSQLTMPAAEKFKTRPVHVAGKSIYNPDYVF</sequence>